<keyword evidence="1" id="KW-0547">Nucleotide-binding</keyword>
<evidence type="ECO:0000259" key="4">
    <source>
        <dbReference type="PROSITE" id="PS50893"/>
    </source>
</evidence>
<dbReference type="PANTHER" id="PTHR42855:SF1">
    <property type="entry name" value="ABC TRANSPORTER DOMAIN-CONTAINING PROTEIN"/>
    <property type="match status" value="1"/>
</dbReference>
<dbReference type="SUPFAM" id="SSF52540">
    <property type="entry name" value="P-loop containing nucleoside triphosphate hydrolases"/>
    <property type="match status" value="2"/>
</dbReference>
<dbReference type="InterPro" id="IPR037118">
    <property type="entry name" value="Val-tRNA_synth_C_sf"/>
</dbReference>
<dbReference type="InterPro" id="IPR051309">
    <property type="entry name" value="ABCF_ATPase"/>
</dbReference>
<evidence type="ECO:0000313" key="5">
    <source>
        <dbReference type="EMBL" id="MEX6430840.1"/>
    </source>
</evidence>
<evidence type="ECO:0000256" key="2">
    <source>
        <dbReference type="ARBA" id="ARBA00022840"/>
    </source>
</evidence>
<name>A0ABV3Y5Z9_9ACTN</name>
<dbReference type="InterPro" id="IPR017871">
    <property type="entry name" value="ABC_transporter-like_CS"/>
</dbReference>
<proteinExistence type="predicted"/>
<feature type="domain" description="ABC transporter" evidence="4">
    <location>
        <begin position="264"/>
        <end position="479"/>
    </location>
</feature>
<dbReference type="Pfam" id="PF00005">
    <property type="entry name" value="ABC_tran"/>
    <property type="match status" value="2"/>
</dbReference>
<evidence type="ECO:0000313" key="6">
    <source>
        <dbReference type="Proteomes" id="UP001560267"/>
    </source>
</evidence>
<dbReference type="InterPro" id="IPR003593">
    <property type="entry name" value="AAA+_ATPase"/>
</dbReference>
<dbReference type="CDD" id="cd03221">
    <property type="entry name" value="ABCF_EF-3"/>
    <property type="match status" value="2"/>
</dbReference>
<reference evidence="5 6" key="1">
    <citation type="submission" date="2024-07" db="EMBL/GenBank/DDBJ databases">
        <title>Draft Genome Sequence of Ferrimicrobium acidiphilum Strain YE2023, Isolated from a Pulp of Bioleach Reactor.</title>
        <authorList>
            <person name="Elkina Y.A."/>
            <person name="Bulaeva A.G."/>
            <person name="Beletsky A.V."/>
            <person name="Mardanov A.V."/>
        </authorList>
    </citation>
    <scope>NUCLEOTIDE SEQUENCE [LARGE SCALE GENOMIC DNA]</scope>
    <source>
        <strain evidence="5 6">YE2023</strain>
    </source>
</reference>
<protein>
    <submittedName>
        <fullName evidence="5">ABC-F family ATP-binding cassette domain-containing protein</fullName>
    </submittedName>
</protein>
<feature type="region of interest" description="Disordered" evidence="3">
    <location>
        <begin position="478"/>
        <end position="504"/>
    </location>
</feature>
<dbReference type="PANTHER" id="PTHR42855">
    <property type="entry name" value="ABC TRANSPORTER ATP-BINDING SUBUNIT"/>
    <property type="match status" value="1"/>
</dbReference>
<dbReference type="PROSITE" id="PS50893">
    <property type="entry name" value="ABC_TRANSPORTER_2"/>
    <property type="match status" value="2"/>
</dbReference>
<keyword evidence="2 5" id="KW-0067">ATP-binding</keyword>
<feature type="domain" description="ABC transporter" evidence="4">
    <location>
        <begin position="1"/>
        <end position="198"/>
    </location>
</feature>
<evidence type="ECO:0000256" key="3">
    <source>
        <dbReference type="SAM" id="MobiDB-lite"/>
    </source>
</evidence>
<accession>A0ABV3Y5Z9</accession>
<dbReference type="Gene3D" id="3.40.50.300">
    <property type="entry name" value="P-loop containing nucleotide triphosphate hydrolases"/>
    <property type="match status" value="3"/>
</dbReference>
<organism evidence="5 6">
    <name type="scientific">Ferrimicrobium acidiphilum</name>
    <dbReference type="NCBI Taxonomy" id="121039"/>
    <lineage>
        <taxon>Bacteria</taxon>
        <taxon>Bacillati</taxon>
        <taxon>Actinomycetota</taxon>
        <taxon>Acidimicrobiia</taxon>
        <taxon>Acidimicrobiales</taxon>
        <taxon>Acidimicrobiaceae</taxon>
        <taxon>Ferrimicrobium</taxon>
    </lineage>
</organism>
<comment type="caution">
    <text evidence="5">The sequence shown here is derived from an EMBL/GenBank/DDBJ whole genome shotgun (WGS) entry which is preliminary data.</text>
</comment>
<dbReference type="Proteomes" id="UP001560267">
    <property type="component" value="Unassembled WGS sequence"/>
</dbReference>
<gene>
    <name evidence="5" type="ORF">AB6A68_13500</name>
</gene>
<dbReference type="InterPro" id="IPR027417">
    <property type="entry name" value="P-loop_NTPase"/>
</dbReference>
<dbReference type="SMART" id="SM00382">
    <property type="entry name" value="AAA"/>
    <property type="match status" value="2"/>
</dbReference>
<dbReference type="GO" id="GO:0005524">
    <property type="term" value="F:ATP binding"/>
    <property type="evidence" value="ECO:0007669"/>
    <property type="project" value="UniProtKB-KW"/>
</dbReference>
<dbReference type="EMBL" id="JBFSHR010000092">
    <property type="protein sequence ID" value="MEX6430840.1"/>
    <property type="molecule type" value="Genomic_DNA"/>
</dbReference>
<dbReference type="PROSITE" id="PS00211">
    <property type="entry name" value="ABC_TRANSPORTER_1"/>
    <property type="match status" value="2"/>
</dbReference>
<sequence length="573" mass="63585">MTRSDRTLFEDLSVTISAGERLGVVGINGTGKSTLLRVLAGHQLPESGEVRRGRGVTVGLLDQEDELPSGTVRQVVGSGWESEAILDRLDMTGFIDRHVNDLSGGQRKRVGLARVLARPCDLLILDEPTNHLDIAAVTWLEAWLSRFSGGLILVSHDRYLLDRVTTRMLELNRGVGYLHHGGYASYLAAGLEREMQAQSADAIRRNLARRELDWLRRGAKARSRKPQARVDAAKKLLTVKPTPGARLGSIDFDFDTPRLGRKVIELEKVSFQFSERGQPILAEVSLKLDPHERLGIVGPNGTGKTTLLELLARRIAPTQGEVDVGTTVRIGYYTQQAAGFDPTARVRDIVAGPYRTPGDPADSRLMERFWFTGELPWATVDTLSGGERRRLQLLTVLAMHPNVLLLDEPTNDLDLDTLRALEDYLEDWSGALVTVSHDRTFLERVTQRILVLNDTHLHPVAGGLSAWIAEASLRSSHSVTDTPHMRHGASQARVPKQRRRSPSTLRHEMAKLDALIDRLTHERDRLAVALQGQTDHEVLKELGTKLAACQAELDIAEERWLAIGAEYEEATEP</sequence>
<keyword evidence="6" id="KW-1185">Reference proteome</keyword>
<dbReference type="InterPro" id="IPR003439">
    <property type="entry name" value="ABC_transporter-like_ATP-bd"/>
</dbReference>
<dbReference type="Gene3D" id="1.10.287.380">
    <property type="entry name" value="Valyl-tRNA synthetase, C-terminal domain"/>
    <property type="match status" value="1"/>
</dbReference>
<evidence type="ECO:0000256" key="1">
    <source>
        <dbReference type="ARBA" id="ARBA00022741"/>
    </source>
</evidence>